<dbReference type="EMBL" id="BAAATA010000021">
    <property type="protein sequence ID" value="GAA2495964.1"/>
    <property type="molecule type" value="Genomic_DNA"/>
</dbReference>
<reference evidence="3 4" key="1">
    <citation type="journal article" date="2019" name="Int. J. Syst. Evol. Microbiol.">
        <title>The Global Catalogue of Microorganisms (GCM) 10K type strain sequencing project: providing services to taxonomists for standard genome sequencing and annotation.</title>
        <authorList>
            <consortium name="The Broad Institute Genomics Platform"/>
            <consortium name="The Broad Institute Genome Sequencing Center for Infectious Disease"/>
            <person name="Wu L."/>
            <person name="Ma J."/>
        </authorList>
    </citation>
    <scope>NUCLEOTIDE SEQUENCE [LARGE SCALE GENOMIC DNA]</scope>
    <source>
        <strain evidence="3 4">JCM 6307</strain>
    </source>
</reference>
<keyword evidence="2" id="KW-0732">Signal</keyword>
<dbReference type="Proteomes" id="UP001501358">
    <property type="component" value="Unassembled WGS sequence"/>
</dbReference>
<keyword evidence="4" id="KW-1185">Reference proteome</keyword>
<evidence type="ECO:0000313" key="4">
    <source>
        <dbReference type="Proteomes" id="UP001501358"/>
    </source>
</evidence>
<evidence type="ECO:0000256" key="2">
    <source>
        <dbReference type="SAM" id="SignalP"/>
    </source>
</evidence>
<evidence type="ECO:0000256" key="1">
    <source>
        <dbReference type="SAM" id="MobiDB-lite"/>
    </source>
</evidence>
<evidence type="ECO:0000313" key="3">
    <source>
        <dbReference type="EMBL" id="GAA2495964.1"/>
    </source>
</evidence>
<dbReference type="RefSeq" id="WP_344384158.1">
    <property type="nucleotide sequence ID" value="NZ_BAAATA010000021.1"/>
</dbReference>
<organism evidence="3 4">
    <name type="scientific">Streptomyces thermolineatus</name>
    <dbReference type="NCBI Taxonomy" id="44033"/>
    <lineage>
        <taxon>Bacteria</taxon>
        <taxon>Bacillati</taxon>
        <taxon>Actinomycetota</taxon>
        <taxon>Actinomycetes</taxon>
        <taxon>Kitasatosporales</taxon>
        <taxon>Streptomycetaceae</taxon>
        <taxon>Streptomyces</taxon>
    </lineage>
</organism>
<name>A0ABN3M504_9ACTN</name>
<comment type="caution">
    <text evidence="3">The sequence shown here is derived from an EMBL/GenBank/DDBJ whole genome shotgun (WGS) entry which is preliminary data.</text>
</comment>
<feature type="chain" id="PRO_5046530810" evidence="2">
    <location>
        <begin position="22"/>
        <end position="499"/>
    </location>
</feature>
<feature type="region of interest" description="Disordered" evidence="1">
    <location>
        <begin position="28"/>
        <end position="62"/>
    </location>
</feature>
<feature type="compositionally biased region" description="Polar residues" evidence="1">
    <location>
        <begin position="53"/>
        <end position="62"/>
    </location>
</feature>
<dbReference type="InterPro" id="IPR043777">
    <property type="entry name" value="DUF5719"/>
</dbReference>
<feature type="signal peptide" evidence="2">
    <location>
        <begin position="1"/>
        <end position="21"/>
    </location>
</feature>
<proteinExistence type="predicted"/>
<sequence>MNRTTLSLAGTVVALAVVTGAAVLTAPQAGRADTPAPAARKPVERSTLACPAPTSSDYGSTTYTVFTPETGTEGASRRGTAQLAPAAQDGAGGDEGARGTPEAFVELLKPGSPVVKESSKADTPALVGTADGILAPGFSAQLTTVVDAGPGRGLLGTACQAPDTEFWFPGVSTGKDRQDYVHLTNPDDDAAVVDLELYDAKGLLETPAGDNITVPARSTTAVLLSTLTDDPTQNLTLHAVARSGRIGAAVQAADRELGSDWLPASADPAATAMLPGIPKDAGAVRLVLHATGREDVDLALRVSTPSGTITPAGHESVRVRGGTTTAVDLGDIAQDEVGSLMLRPTEKDATAPFTASIRVVRGAGDRQESAFVAAADPVGGRAVSPDNRREGSALFLTAPEKGARVRITSSPVGGGKAVSETVTVKGGTTLDTPLPQPSSGKGAFAVTLEPVSGGPVYAVRMLAPPSNSIQRFTLQTLSDDRGTVSVPRAEQDLSVLTAG</sequence>
<gene>
    <name evidence="3" type="ORF">GCM10010406_35290</name>
</gene>
<accession>A0ABN3M504</accession>
<protein>
    <submittedName>
        <fullName evidence="3">DUF5719 family protein</fullName>
    </submittedName>
</protein>
<dbReference type="Pfam" id="PF18986">
    <property type="entry name" value="DUF5719"/>
    <property type="match status" value="1"/>
</dbReference>